<reference evidence="1" key="1">
    <citation type="submission" date="2023-02" db="EMBL/GenBank/DDBJ databases">
        <authorList>
            <person name="Palmer J.M."/>
        </authorList>
    </citation>
    <scope>NUCLEOTIDE SEQUENCE</scope>
    <source>
        <strain evidence="1">FW57</strain>
    </source>
</reference>
<gene>
    <name evidence="1" type="ORF">NEMBOFW57_006771</name>
</gene>
<evidence type="ECO:0000313" key="1">
    <source>
        <dbReference type="EMBL" id="KAG7287264.1"/>
    </source>
</evidence>
<keyword evidence="2" id="KW-1185">Reference proteome</keyword>
<evidence type="ECO:0000313" key="2">
    <source>
        <dbReference type="Proteomes" id="UP001197093"/>
    </source>
</evidence>
<protein>
    <submittedName>
        <fullName evidence="1">Uncharacterized protein</fullName>
    </submittedName>
</protein>
<dbReference type="AlphaFoldDB" id="A0AAD4ETI7"/>
<organism evidence="1 2">
    <name type="scientific">Staphylotrichum longicolle</name>
    <dbReference type="NCBI Taxonomy" id="669026"/>
    <lineage>
        <taxon>Eukaryota</taxon>
        <taxon>Fungi</taxon>
        <taxon>Dikarya</taxon>
        <taxon>Ascomycota</taxon>
        <taxon>Pezizomycotina</taxon>
        <taxon>Sordariomycetes</taxon>
        <taxon>Sordariomycetidae</taxon>
        <taxon>Sordariales</taxon>
        <taxon>Chaetomiaceae</taxon>
        <taxon>Staphylotrichum</taxon>
    </lineage>
</organism>
<dbReference type="Proteomes" id="UP001197093">
    <property type="component" value="Unassembled WGS sequence"/>
</dbReference>
<accession>A0AAD4ETI7</accession>
<comment type="caution">
    <text evidence="1">The sequence shown here is derived from an EMBL/GenBank/DDBJ whole genome shotgun (WGS) entry which is preliminary data.</text>
</comment>
<sequence>MDDWGSVKSYDYYSSDLWATSSTERAKYSKDDFVAALRGARMPPDVATLPRDLQLCVLRGVRHHPDFAAEIREQLTSLPLEFTRVANARAIMSNEIPDMEAPNHQPYCIWYPDVAVETTYRALAERYPQMRYQVGRACAVAGYYHLYCELDLRPYLSIAEEARDNAHQPGSQAILDHIVAQPTRWRVMDDYTRTIAQEETISPARFGLNGDTAAVARHSANKNIRFTSFGRLEIYPYTSFNITEDWNIDEFTSAPLRPNAEMLSLLWQPFPHDLPPGNKDVLILFAAYHGDTDRYARLRRPHPCSFAEELCIVRGIYHSTPFARWWIQKPLRLSFGLPPWEESTLPPGDPAFDKELARFHCASRARLFMADDLSYIFGPDGEVGDMPYQMWYPAQASDATYLAVARRFWCLPDRQYVVYGAARAMVVCGYYEAWVTLLDELDDFLPSRELFVEAEAAPDLRFLRDLHRLREERCPGIEPFDLRELESYCEDILLTEATRRWVDWATTRERDRSKRLAMKAEAEWAGDGGLYDEGGIIDLNDVEEYLSQDLGVPGTWAAPPATSTSLTADQPFQISATITFQALTIASGTAHQLPTDPTRTRICRMSCEKLGVDVADEKE</sequence>
<dbReference type="EMBL" id="JAHCVI010000003">
    <property type="protein sequence ID" value="KAG7287264.1"/>
    <property type="molecule type" value="Genomic_DNA"/>
</dbReference>
<name>A0AAD4ETI7_9PEZI</name>
<proteinExistence type="predicted"/>